<dbReference type="Proteomes" id="UP000249402">
    <property type="component" value="Unassembled WGS sequence"/>
</dbReference>
<sequence>MANLNLTLPATCPALHQGDDTNWSNASFALYTLVTLTPSDLDTLTTTLSHEWKQTTTSGATSLVRTPPLHNYAGQNLQAIVQAHIELDKEFVPREDGSQRGDLHWFPTAFLVVTSREWKERGLLFVYVDTGLENCPLERFWFAVDDAYGMLVGLRVGEVTPARCREFFDLEVKGEIGGERVGGKVGLS</sequence>
<organism evidence="1 2">
    <name type="scientific">Aspergillus ibericus CBS 121593</name>
    <dbReference type="NCBI Taxonomy" id="1448316"/>
    <lineage>
        <taxon>Eukaryota</taxon>
        <taxon>Fungi</taxon>
        <taxon>Dikarya</taxon>
        <taxon>Ascomycota</taxon>
        <taxon>Pezizomycotina</taxon>
        <taxon>Eurotiomycetes</taxon>
        <taxon>Eurotiomycetidae</taxon>
        <taxon>Eurotiales</taxon>
        <taxon>Aspergillaceae</taxon>
        <taxon>Aspergillus</taxon>
        <taxon>Aspergillus subgen. Circumdati</taxon>
    </lineage>
</organism>
<evidence type="ECO:0000313" key="2">
    <source>
        <dbReference type="Proteomes" id="UP000249402"/>
    </source>
</evidence>
<proteinExistence type="predicted"/>
<name>A0A395HAA6_9EURO</name>
<keyword evidence="2" id="KW-1185">Reference proteome</keyword>
<dbReference type="AlphaFoldDB" id="A0A395HAA6"/>
<dbReference type="EMBL" id="KZ824423">
    <property type="protein sequence ID" value="RAL04576.1"/>
    <property type="molecule type" value="Genomic_DNA"/>
</dbReference>
<accession>A0A395HAA6</accession>
<gene>
    <name evidence="1" type="ORF">BO80DRAFT_441453</name>
</gene>
<dbReference type="GeneID" id="37226055"/>
<evidence type="ECO:0000313" key="1">
    <source>
        <dbReference type="EMBL" id="RAL04576.1"/>
    </source>
</evidence>
<dbReference type="VEuPathDB" id="FungiDB:BO80DRAFT_441453"/>
<dbReference type="RefSeq" id="XP_025578903.1">
    <property type="nucleotide sequence ID" value="XM_025721190.1"/>
</dbReference>
<protein>
    <submittedName>
        <fullName evidence="1">Uncharacterized protein</fullName>
    </submittedName>
</protein>
<reference evidence="1 2" key="1">
    <citation type="submission" date="2018-02" db="EMBL/GenBank/DDBJ databases">
        <title>The genomes of Aspergillus section Nigri reveals drivers in fungal speciation.</title>
        <authorList>
            <consortium name="DOE Joint Genome Institute"/>
            <person name="Vesth T.C."/>
            <person name="Nybo J."/>
            <person name="Theobald S."/>
            <person name="Brandl J."/>
            <person name="Frisvad J.C."/>
            <person name="Nielsen K.F."/>
            <person name="Lyhne E.K."/>
            <person name="Kogle M.E."/>
            <person name="Kuo A."/>
            <person name="Riley R."/>
            <person name="Clum A."/>
            <person name="Nolan M."/>
            <person name="Lipzen A."/>
            <person name="Salamov A."/>
            <person name="Henrissat B."/>
            <person name="Wiebenga A."/>
            <person name="De vries R.P."/>
            <person name="Grigoriev I.V."/>
            <person name="Mortensen U.H."/>
            <person name="Andersen M.R."/>
            <person name="Baker S.E."/>
        </authorList>
    </citation>
    <scope>NUCLEOTIDE SEQUENCE [LARGE SCALE GENOMIC DNA]</scope>
    <source>
        <strain evidence="1 2">CBS 121593</strain>
    </source>
</reference>
<dbReference type="OrthoDB" id="538223at2759"/>